<reference evidence="3" key="1">
    <citation type="submission" date="2016-10" db="EMBL/GenBank/DDBJ databases">
        <authorList>
            <person name="Varghese N."/>
            <person name="Submissions S."/>
        </authorList>
    </citation>
    <scope>NUCLEOTIDE SEQUENCE [LARGE SCALE GENOMIC DNA]</scope>
    <source>
        <strain evidence="3">DSM 7481</strain>
    </source>
</reference>
<gene>
    <name evidence="2" type="ORF">SAMN04489710_101498</name>
</gene>
<name>A0A1I1RYZ6_9BURK</name>
<evidence type="ECO:0000259" key="1">
    <source>
        <dbReference type="PROSITE" id="PS50883"/>
    </source>
</evidence>
<evidence type="ECO:0000313" key="2">
    <source>
        <dbReference type="EMBL" id="SFD39559.1"/>
    </source>
</evidence>
<dbReference type="SMART" id="SM00052">
    <property type="entry name" value="EAL"/>
    <property type="match status" value="1"/>
</dbReference>
<feature type="domain" description="EAL" evidence="1">
    <location>
        <begin position="7"/>
        <end position="255"/>
    </location>
</feature>
<protein>
    <submittedName>
        <fullName evidence="2">EAL domain, c-di-GMP-specific phosphodiesterase class I (Or its enzymatically inactive variant)</fullName>
    </submittedName>
</protein>
<dbReference type="Gene3D" id="3.20.20.450">
    <property type="entry name" value="EAL domain"/>
    <property type="match status" value="1"/>
</dbReference>
<proteinExistence type="predicted"/>
<dbReference type="PROSITE" id="PS50883">
    <property type="entry name" value="EAL"/>
    <property type="match status" value="1"/>
</dbReference>
<dbReference type="PANTHER" id="PTHR33121:SF15">
    <property type="entry name" value="BLUE LIGHT- AND TEMPERATURE-REGULATED ANTIREPRESSOR BLUF"/>
    <property type="match status" value="1"/>
</dbReference>
<dbReference type="OrthoDB" id="9813903at2"/>
<dbReference type="STRING" id="32040.SAMN04489710_101498"/>
<evidence type="ECO:0000313" key="3">
    <source>
        <dbReference type="Proteomes" id="UP000199517"/>
    </source>
</evidence>
<dbReference type="PANTHER" id="PTHR33121">
    <property type="entry name" value="CYCLIC DI-GMP PHOSPHODIESTERASE PDEF"/>
    <property type="match status" value="1"/>
</dbReference>
<dbReference type="Pfam" id="PF00563">
    <property type="entry name" value="EAL"/>
    <property type="match status" value="1"/>
</dbReference>
<dbReference type="SUPFAM" id="SSF141868">
    <property type="entry name" value="EAL domain-like"/>
    <property type="match status" value="1"/>
</dbReference>
<dbReference type="InterPro" id="IPR050706">
    <property type="entry name" value="Cyclic-di-GMP_PDE-like"/>
</dbReference>
<dbReference type="InterPro" id="IPR035919">
    <property type="entry name" value="EAL_sf"/>
</dbReference>
<dbReference type="CDD" id="cd01948">
    <property type="entry name" value="EAL"/>
    <property type="match status" value="1"/>
</dbReference>
<sequence>MIPPSSTPPACSACRDGQALDFEFTMAFQPIVDLRHGGRVFAYEALVRGVDGASAASVLGRVNDTNRYAFDQACRVRAVELAARLGMECRLSINFLPNAVYQPEACIRATLAAARRCGFPVERIIFEVVEHENPHDREHLNRILRAYRRQGFCTAIDDFGAGYAGLGLLADFQPDLLKVDMALVRGIGADPVRQAIVRSVVALGDALGIAVIAEGVETEDELTPLRAMGVHLFQGYLFARPAVEALPPVRWPAGTGPDAPGPAAQAVGAAP</sequence>
<accession>A0A1I1RYZ6</accession>
<dbReference type="GO" id="GO:0071111">
    <property type="term" value="F:cyclic-guanylate-specific phosphodiesterase activity"/>
    <property type="evidence" value="ECO:0007669"/>
    <property type="project" value="InterPro"/>
</dbReference>
<keyword evidence="3" id="KW-1185">Reference proteome</keyword>
<organism evidence="2 3">
    <name type="scientific">Paracidovorax konjaci</name>
    <dbReference type="NCBI Taxonomy" id="32040"/>
    <lineage>
        <taxon>Bacteria</taxon>
        <taxon>Pseudomonadati</taxon>
        <taxon>Pseudomonadota</taxon>
        <taxon>Betaproteobacteria</taxon>
        <taxon>Burkholderiales</taxon>
        <taxon>Comamonadaceae</taxon>
        <taxon>Paracidovorax</taxon>
    </lineage>
</organism>
<dbReference type="RefSeq" id="WP_092949428.1">
    <property type="nucleotide sequence ID" value="NZ_FOMQ01000001.1"/>
</dbReference>
<dbReference type="AlphaFoldDB" id="A0A1I1RYZ6"/>
<dbReference type="EMBL" id="FOMQ01000001">
    <property type="protein sequence ID" value="SFD39559.1"/>
    <property type="molecule type" value="Genomic_DNA"/>
</dbReference>
<dbReference type="Proteomes" id="UP000199517">
    <property type="component" value="Unassembled WGS sequence"/>
</dbReference>
<dbReference type="InterPro" id="IPR001633">
    <property type="entry name" value="EAL_dom"/>
</dbReference>